<organism evidence="8 9">
    <name type="scientific">Vitrella brassicaformis (strain CCMP3155)</name>
    <dbReference type="NCBI Taxonomy" id="1169540"/>
    <lineage>
        <taxon>Eukaryota</taxon>
        <taxon>Sar</taxon>
        <taxon>Alveolata</taxon>
        <taxon>Colpodellida</taxon>
        <taxon>Vitrellaceae</taxon>
        <taxon>Vitrella</taxon>
    </lineage>
</organism>
<feature type="transmembrane region" description="Helical" evidence="7">
    <location>
        <begin position="298"/>
        <end position="327"/>
    </location>
</feature>
<feature type="transmembrane region" description="Helical" evidence="7">
    <location>
        <begin position="348"/>
        <end position="367"/>
    </location>
</feature>
<dbReference type="STRING" id="1169540.A0A0G4F638"/>
<dbReference type="GO" id="GO:0016020">
    <property type="term" value="C:membrane"/>
    <property type="evidence" value="ECO:0007669"/>
    <property type="project" value="UniProtKB-SubCell"/>
</dbReference>
<feature type="transmembrane region" description="Helical" evidence="7">
    <location>
        <begin position="225"/>
        <end position="244"/>
    </location>
</feature>
<evidence type="ECO:0000256" key="2">
    <source>
        <dbReference type="ARBA" id="ARBA00008432"/>
    </source>
</evidence>
<sequence>MTTPAIQESKPQFEWPVDENDKATVLRIWNFGRSKKTNPHARAFWFSVISFFFAFVGWFAFAPLMPAVRESIGICDEYGPPDETGFRECVLCGPKCKDVIQNANICSVASTIGVRVASGFLLEKFGPRVVQSAYMAIFAIPVLCAAFIYNGAGLIAVRFFIGGAGATFVTNQFWCSLMFAPNVVGTANATAAGWGNLGGGVTQFLMAGIFSGFTAVLSRDMAWRVSLLVPGVIFIIVSLCVWFFSQDTPHGKFHASMLGKAKTSLWDYVEALRDYRVVLMVFQYAACFGTELQMNNQLALYFFDFFGLPIELAGLAAGAFGFMNLFARSLGGLASDFCFKKYGMRGRFWIHFICLLFEGIMLVAFGLQGSSMFGAAMACLVIFSLFVQASEGTSYGIVPFMMPQHLGIVSALVGAGGNLGAVLTGFIYKYMKDVDANVPFQIHGLCVIAMALTVPFMYWPHFGGMFCKAKPGAVNPHIKFTQSNSSTKVADQSKNNSTTPSDVPSPEDKI</sequence>
<evidence type="ECO:0000256" key="1">
    <source>
        <dbReference type="ARBA" id="ARBA00004141"/>
    </source>
</evidence>
<evidence type="ECO:0000256" key="4">
    <source>
        <dbReference type="ARBA" id="ARBA00022989"/>
    </source>
</evidence>
<accession>A0A0G4F638</accession>
<dbReference type="InterPro" id="IPR044772">
    <property type="entry name" value="NO3_transporter"/>
</dbReference>
<feature type="transmembrane region" description="Helical" evidence="7">
    <location>
        <begin position="406"/>
        <end position="428"/>
    </location>
</feature>
<dbReference type="Pfam" id="PF07690">
    <property type="entry name" value="MFS_1"/>
    <property type="match status" value="1"/>
</dbReference>
<proteinExistence type="inferred from homology"/>
<dbReference type="InterPro" id="IPR036259">
    <property type="entry name" value="MFS_trans_sf"/>
</dbReference>
<comment type="similarity">
    <text evidence="2">Belongs to the major facilitator superfamily. Nitrate/nitrite porter (TC 2.A.1.8) family.</text>
</comment>
<dbReference type="EMBL" id="CDMY01000376">
    <property type="protein sequence ID" value="CEM07558.1"/>
    <property type="molecule type" value="Genomic_DNA"/>
</dbReference>
<evidence type="ECO:0000256" key="7">
    <source>
        <dbReference type="SAM" id="Phobius"/>
    </source>
</evidence>
<feature type="compositionally biased region" description="Polar residues" evidence="6">
    <location>
        <begin position="483"/>
        <end position="502"/>
    </location>
</feature>
<feature type="region of interest" description="Disordered" evidence="6">
    <location>
        <begin position="483"/>
        <end position="510"/>
    </location>
</feature>
<feature type="transmembrane region" description="Helical" evidence="7">
    <location>
        <begin position="200"/>
        <end position="218"/>
    </location>
</feature>
<reference evidence="8 9" key="1">
    <citation type="submission" date="2014-11" db="EMBL/GenBank/DDBJ databases">
        <authorList>
            <person name="Zhu J."/>
            <person name="Qi W."/>
            <person name="Song R."/>
        </authorList>
    </citation>
    <scope>NUCLEOTIDE SEQUENCE [LARGE SCALE GENOMIC DNA]</scope>
</reference>
<feature type="transmembrane region" description="Helical" evidence="7">
    <location>
        <begin position="43"/>
        <end position="61"/>
    </location>
</feature>
<dbReference type="OMA" id="TFWAWNL"/>
<dbReference type="GO" id="GO:0015112">
    <property type="term" value="F:nitrate transmembrane transporter activity"/>
    <property type="evidence" value="ECO:0007669"/>
    <property type="project" value="InterPro"/>
</dbReference>
<dbReference type="CDD" id="cd17341">
    <property type="entry name" value="MFS_NRT2_like"/>
    <property type="match status" value="1"/>
</dbReference>
<keyword evidence="4 7" id="KW-1133">Transmembrane helix</keyword>
<dbReference type="VEuPathDB" id="CryptoDB:Vbra_14475"/>
<feature type="transmembrane region" description="Helical" evidence="7">
    <location>
        <begin position="133"/>
        <end position="152"/>
    </location>
</feature>
<feature type="transmembrane region" description="Helical" evidence="7">
    <location>
        <begin position="159"/>
        <end position="180"/>
    </location>
</feature>
<evidence type="ECO:0000313" key="9">
    <source>
        <dbReference type="Proteomes" id="UP000041254"/>
    </source>
</evidence>
<dbReference type="OrthoDB" id="431051at2759"/>
<evidence type="ECO:0000256" key="6">
    <source>
        <dbReference type="SAM" id="MobiDB-lite"/>
    </source>
</evidence>
<protein>
    <recommendedName>
        <fullName evidence="10">Major facilitator superfamily (MFS) profile domain-containing protein</fullName>
    </recommendedName>
</protein>
<dbReference type="Gene3D" id="1.20.1250.20">
    <property type="entry name" value="MFS general substrate transporter like domains"/>
    <property type="match status" value="2"/>
</dbReference>
<dbReference type="InParanoid" id="A0A0G4F638"/>
<evidence type="ECO:0008006" key="10">
    <source>
        <dbReference type="Google" id="ProtNLM"/>
    </source>
</evidence>
<dbReference type="SUPFAM" id="SSF103473">
    <property type="entry name" value="MFS general substrate transporter"/>
    <property type="match status" value="1"/>
</dbReference>
<evidence type="ECO:0000313" key="8">
    <source>
        <dbReference type="EMBL" id="CEM07558.1"/>
    </source>
</evidence>
<dbReference type="PhylomeDB" id="A0A0G4F638"/>
<dbReference type="PANTHER" id="PTHR23515">
    <property type="entry name" value="HIGH-AFFINITY NITRATE TRANSPORTER 2.3"/>
    <property type="match status" value="1"/>
</dbReference>
<name>A0A0G4F638_VITBC</name>
<evidence type="ECO:0000256" key="5">
    <source>
        <dbReference type="ARBA" id="ARBA00023136"/>
    </source>
</evidence>
<dbReference type="AlphaFoldDB" id="A0A0G4F638"/>
<gene>
    <name evidence="8" type="ORF">Vbra_14475</name>
</gene>
<evidence type="ECO:0000256" key="3">
    <source>
        <dbReference type="ARBA" id="ARBA00022692"/>
    </source>
</evidence>
<keyword evidence="5 7" id="KW-0472">Membrane</keyword>
<feature type="transmembrane region" description="Helical" evidence="7">
    <location>
        <begin position="373"/>
        <end position="394"/>
    </location>
</feature>
<keyword evidence="9" id="KW-1185">Reference proteome</keyword>
<dbReference type="Proteomes" id="UP000041254">
    <property type="component" value="Unassembled WGS sequence"/>
</dbReference>
<feature type="transmembrane region" description="Helical" evidence="7">
    <location>
        <begin position="440"/>
        <end position="459"/>
    </location>
</feature>
<dbReference type="InterPro" id="IPR011701">
    <property type="entry name" value="MFS"/>
</dbReference>
<keyword evidence="3 7" id="KW-0812">Transmembrane</keyword>
<comment type="subcellular location">
    <subcellularLocation>
        <location evidence="1">Membrane</location>
        <topology evidence="1">Multi-pass membrane protein</topology>
    </subcellularLocation>
</comment>